<protein>
    <submittedName>
        <fullName evidence="3">DUF3105 domain-containing protein</fullName>
    </submittedName>
</protein>
<keyword evidence="2" id="KW-1133">Transmembrane helix</keyword>
<evidence type="ECO:0000256" key="2">
    <source>
        <dbReference type="SAM" id="Phobius"/>
    </source>
</evidence>
<dbReference type="InterPro" id="IPR021454">
    <property type="entry name" value="DUF3105"/>
</dbReference>
<gene>
    <name evidence="3" type="ORF">N8K70_03370</name>
</gene>
<feature type="region of interest" description="Disordered" evidence="1">
    <location>
        <begin position="1"/>
        <end position="35"/>
    </location>
</feature>
<feature type="compositionally biased region" description="Polar residues" evidence="1">
    <location>
        <begin position="1"/>
        <end position="25"/>
    </location>
</feature>
<name>A0AA97I5H0_9MICO</name>
<evidence type="ECO:0000313" key="4">
    <source>
        <dbReference type="Proteomes" id="UP001305498"/>
    </source>
</evidence>
<dbReference type="RefSeq" id="WP_317140202.1">
    <property type="nucleotide sequence ID" value="NZ_CP118157.1"/>
</dbReference>
<sequence>MSTQKRPQRSSGNPAKQAEISQSVKQQRDAKRQEKLAEYQRQLQKRRRGKIVWWTVGTVAAIAVVGAVVASYVFAPASTSASYTAGGSGAEIDGVETFTNETTHVEGVVDYEQTPPAGGPHNAYWLNCGVYTEPQTNENAVHSLEHGAVWMTYDPERVSDDDIATLEGYLPSSYAILSPYPDLGSTVAVSAWNAQLKVDSADDERIPEFFEEYWRSENAPEPNAACTGALDGPGKAG</sequence>
<reference evidence="3 4" key="1">
    <citation type="submission" date="2023-02" db="EMBL/GenBank/DDBJ databases">
        <title>Microbacterium betulae sp. nov., isolated from birch wood.</title>
        <authorList>
            <person name="Pasciak M."/>
            <person name="Pawlik K.J."/>
            <person name="Martynowski D."/>
            <person name="Laczmanski L."/>
            <person name="Ciekot J."/>
            <person name="Szponar B."/>
            <person name="Wojcik-Fatla A."/>
            <person name="Mackiewicz B."/>
            <person name="Farian E."/>
            <person name="Cholewa G."/>
            <person name="Cholewa A."/>
            <person name="Dutkiewicz J."/>
        </authorList>
    </citation>
    <scope>NUCLEOTIDE SEQUENCE [LARGE SCALE GENOMIC DNA]</scope>
    <source>
        <strain evidence="3 4">AB</strain>
    </source>
</reference>
<evidence type="ECO:0000313" key="3">
    <source>
        <dbReference type="EMBL" id="WOF23731.1"/>
    </source>
</evidence>
<dbReference type="EMBL" id="CP118157">
    <property type="protein sequence ID" value="WOF23731.1"/>
    <property type="molecule type" value="Genomic_DNA"/>
</dbReference>
<feature type="compositionally biased region" description="Basic and acidic residues" evidence="1">
    <location>
        <begin position="26"/>
        <end position="35"/>
    </location>
</feature>
<feature type="region of interest" description="Disordered" evidence="1">
    <location>
        <begin position="217"/>
        <end position="237"/>
    </location>
</feature>
<keyword evidence="2" id="KW-0812">Transmembrane</keyword>
<dbReference type="Pfam" id="PF11303">
    <property type="entry name" value="DUF3105"/>
    <property type="match status" value="1"/>
</dbReference>
<accession>A0AA97I5H0</accession>
<feature type="transmembrane region" description="Helical" evidence="2">
    <location>
        <begin position="51"/>
        <end position="74"/>
    </location>
</feature>
<dbReference type="Proteomes" id="UP001305498">
    <property type="component" value="Chromosome"/>
</dbReference>
<dbReference type="KEGG" id="mbet:N8K70_03370"/>
<dbReference type="AlphaFoldDB" id="A0AA97I5H0"/>
<evidence type="ECO:0000256" key="1">
    <source>
        <dbReference type="SAM" id="MobiDB-lite"/>
    </source>
</evidence>
<proteinExistence type="predicted"/>
<keyword evidence="2" id="KW-0472">Membrane</keyword>
<keyword evidence="4" id="KW-1185">Reference proteome</keyword>
<organism evidence="3 4">
    <name type="scientific">Microbacterium betulae</name>
    <dbReference type="NCBI Taxonomy" id="2981139"/>
    <lineage>
        <taxon>Bacteria</taxon>
        <taxon>Bacillati</taxon>
        <taxon>Actinomycetota</taxon>
        <taxon>Actinomycetes</taxon>
        <taxon>Micrococcales</taxon>
        <taxon>Microbacteriaceae</taxon>
        <taxon>Microbacterium</taxon>
    </lineage>
</organism>